<dbReference type="GO" id="GO:0019290">
    <property type="term" value="P:siderophore biosynthetic process"/>
    <property type="evidence" value="ECO:0007669"/>
    <property type="project" value="InterPro"/>
</dbReference>
<feature type="domain" description="Aerobactin siderophore biosynthesis IucA/IucC N-terminal" evidence="1">
    <location>
        <begin position="190"/>
        <end position="405"/>
    </location>
</feature>
<comment type="caution">
    <text evidence="3">The sequence shown here is derived from an EMBL/GenBank/DDBJ whole genome shotgun (WGS) entry which is preliminary data.</text>
</comment>
<dbReference type="PANTHER" id="PTHR34384">
    <property type="entry name" value="L-2,3-DIAMINOPROPANOATE--CITRATE LIGASE"/>
    <property type="match status" value="1"/>
</dbReference>
<dbReference type="STRING" id="658196.A0A397TIF8"/>
<dbReference type="InterPro" id="IPR022770">
    <property type="entry name" value="IucA/IucC-like_C"/>
</dbReference>
<reference evidence="3 4" key="1">
    <citation type="submission" date="2018-06" db="EMBL/GenBank/DDBJ databases">
        <title>Comparative genomics reveals the genomic features of Rhizophagus irregularis, R. cerebriforme, R. diaphanum and Gigaspora rosea, and their symbiotic lifestyle signature.</title>
        <authorList>
            <person name="Morin E."/>
            <person name="San Clemente H."/>
            <person name="Chen E.C.H."/>
            <person name="De La Providencia I."/>
            <person name="Hainaut M."/>
            <person name="Kuo A."/>
            <person name="Kohler A."/>
            <person name="Murat C."/>
            <person name="Tang N."/>
            <person name="Roy S."/>
            <person name="Loubradou J."/>
            <person name="Henrissat B."/>
            <person name="Grigoriev I.V."/>
            <person name="Corradi N."/>
            <person name="Roux C."/>
            <person name="Martin F.M."/>
        </authorList>
    </citation>
    <scope>NUCLEOTIDE SEQUENCE [LARGE SCALE GENOMIC DNA]</scope>
    <source>
        <strain evidence="3 4">DAOM 227022</strain>
    </source>
</reference>
<dbReference type="EMBL" id="QKYT01000033">
    <property type="protein sequence ID" value="RIA97169.1"/>
    <property type="molecule type" value="Genomic_DNA"/>
</dbReference>
<dbReference type="InterPro" id="IPR007310">
    <property type="entry name" value="Aerobactin_biosyn_IucA/IucC_N"/>
</dbReference>
<dbReference type="Gene3D" id="1.10.510.40">
    <property type="match status" value="1"/>
</dbReference>
<dbReference type="GO" id="GO:0016881">
    <property type="term" value="F:acid-amino acid ligase activity"/>
    <property type="evidence" value="ECO:0007669"/>
    <property type="project" value="UniProtKB-ARBA"/>
</dbReference>
<dbReference type="InterPro" id="IPR037455">
    <property type="entry name" value="LucA/IucC-like"/>
</dbReference>
<name>A0A397TIF8_9GLOM</name>
<evidence type="ECO:0000313" key="3">
    <source>
        <dbReference type="EMBL" id="RIA97169.1"/>
    </source>
</evidence>
<keyword evidence="4" id="KW-1185">Reference proteome</keyword>
<protein>
    <submittedName>
        <fullName evidence="3">IucC family-domain-containing protein</fullName>
    </submittedName>
</protein>
<proteinExistence type="predicted"/>
<dbReference type="AlphaFoldDB" id="A0A397TIF8"/>
<evidence type="ECO:0000259" key="1">
    <source>
        <dbReference type="Pfam" id="PF04183"/>
    </source>
</evidence>
<gene>
    <name evidence="3" type="ORF">C1645_753018</name>
</gene>
<evidence type="ECO:0000259" key="2">
    <source>
        <dbReference type="Pfam" id="PF06276"/>
    </source>
</evidence>
<feature type="domain" description="Aerobactin siderophore biosynthesis IucA/IucC-like C-terminal" evidence="2">
    <location>
        <begin position="429"/>
        <end position="580"/>
    </location>
</feature>
<dbReference type="PANTHER" id="PTHR34384:SF5">
    <property type="entry name" value="L-2,3-DIAMINOPROPANOATE--CITRATE LIGASE"/>
    <property type="match status" value="1"/>
</dbReference>
<sequence>MDSISFNQRANFATASRLLASVINEEIVDTVFRSNNISNNASKQVKTSIGMIFVLPNFEKTNFNNENYIISVQTLHKPITSFTQHFDKVEFVDPWDMNFPICKMKFKESLSFQNSDIESSMNFILSSLNNNDSIGEEISSVELMRILGVWMNLGNDIAKQILAEIDSSVKYQEHTYRNYNHQLSLLSSSVEWEQSILEGHPVHPMHKARYAMSPMPEILPGMYDFTSPLIRFAEIPLDKMVIRGPFKETIEKITKSMSSPPPLSSNNTILMPIHELQIPNIKSKFPFVNILPEKYSIKAKSQASLRTVVIPNLIDIAIKLALGIKVSSALRTVTPWTVYSGTGLGDTLDKLEIDRNILKVSKEFAGIYPTEKDFDIAKHLTCIIREDFNESNSDGESVIICAALVERDEFGKSVMEKVWNLNTEQKRIDFFERYVSILFKAFLPPAFVNGFSFEAHLQNVLARFDSKSGQLVGFIVRDYGGIKHHQDILFESTGERADVLEDNVTEAKSLLEVYDLLYHTLILYNVHRIARALYLHNNGIGWDIVRKHFKQIVPQDHLLYKTFLYQDKLNYKCFMRMKYEGLYRDYLYIPKPNLIKYHEEKLSDLLT</sequence>
<dbReference type="Pfam" id="PF06276">
    <property type="entry name" value="FhuF"/>
    <property type="match status" value="1"/>
</dbReference>
<dbReference type="Proteomes" id="UP000265703">
    <property type="component" value="Unassembled WGS sequence"/>
</dbReference>
<evidence type="ECO:0000313" key="4">
    <source>
        <dbReference type="Proteomes" id="UP000265703"/>
    </source>
</evidence>
<accession>A0A397TIF8</accession>
<dbReference type="Pfam" id="PF04183">
    <property type="entry name" value="IucA_IucC"/>
    <property type="match status" value="1"/>
</dbReference>
<organism evidence="3 4">
    <name type="scientific">Glomus cerebriforme</name>
    <dbReference type="NCBI Taxonomy" id="658196"/>
    <lineage>
        <taxon>Eukaryota</taxon>
        <taxon>Fungi</taxon>
        <taxon>Fungi incertae sedis</taxon>
        <taxon>Mucoromycota</taxon>
        <taxon>Glomeromycotina</taxon>
        <taxon>Glomeromycetes</taxon>
        <taxon>Glomerales</taxon>
        <taxon>Glomeraceae</taxon>
        <taxon>Glomus</taxon>
    </lineage>
</organism>
<dbReference type="OrthoDB" id="2117718at2759"/>